<dbReference type="Proteomes" id="UP001211907">
    <property type="component" value="Unassembled WGS sequence"/>
</dbReference>
<keyword evidence="4" id="KW-0808">Transferase</keyword>
<comment type="caution">
    <text evidence="4">The sequence shown here is derived from an EMBL/GenBank/DDBJ whole genome shotgun (WGS) entry which is preliminary data.</text>
</comment>
<evidence type="ECO:0000256" key="1">
    <source>
        <dbReference type="ARBA" id="ARBA00031966"/>
    </source>
</evidence>
<keyword evidence="5" id="KW-1185">Reference proteome</keyword>
<feature type="domain" description="DNA-directed DNA polymerase family A palm" evidence="3">
    <location>
        <begin position="797"/>
        <end position="1021"/>
    </location>
</feature>
<gene>
    <name evidence="4" type="primary">MIP1</name>
    <name evidence="4" type="ORF">HK100_001249</name>
</gene>
<dbReference type="PANTHER" id="PTHR10267">
    <property type="entry name" value="DNA POLYMERASE SUBUNIT GAMMA-1"/>
    <property type="match status" value="1"/>
</dbReference>
<dbReference type="SMART" id="SM00482">
    <property type="entry name" value="POLAc"/>
    <property type="match status" value="1"/>
</dbReference>
<dbReference type="Pfam" id="PF00476">
    <property type="entry name" value="DNA_pol_A"/>
    <property type="match status" value="1"/>
</dbReference>
<dbReference type="Gene3D" id="3.30.70.370">
    <property type="match status" value="1"/>
</dbReference>
<dbReference type="PRINTS" id="PR00867">
    <property type="entry name" value="DNAPOLG"/>
</dbReference>
<dbReference type="Pfam" id="PF18136">
    <property type="entry name" value="DNApol_Exo"/>
    <property type="match status" value="1"/>
</dbReference>
<dbReference type="SUPFAM" id="SSF56672">
    <property type="entry name" value="DNA/RNA polymerases"/>
    <property type="match status" value="1"/>
</dbReference>
<dbReference type="GO" id="GO:0005760">
    <property type="term" value="C:gamma DNA polymerase complex"/>
    <property type="evidence" value="ECO:0007669"/>
    <property type="project" value="InterPro"/>
</dbReference>
<dbReference type="InterPro" id="IPR041336">
    <property type="entry name" value="DNApol_Exo"/>
</dbReference>
<evidence type="ECO:0000259" key="3">
    <source>
        <dbReference type="SMART" id="SM00482"/>
    </source>
</evidence>
<dbReference type="InterPro" id="IPR043502">
    <property type="entry name" value="DNA/RNA_pol_sf"/>
</dbReference>
<dbReference type="InterPro" id="IPR001098">
    <property type="entry name" value="DNA-dir_DNA_pol_A_palm_dom"/>
</dbReference>
<evidence type="ECO:0000313" key="4">
    <source>
        <dbReference type="EMBL" id="KAJ3115781.1"/>
    </source>
</evidence>
<keyword evidence="4" id="KW-0548">Nucleotidyltransferase</keyword>
<dbReference type="EMBL" id="JADGJH010001270">
    <property type="protein sequence ID" value="KAJ3115781.1"/>
    <property type="molecule type" value="Genomic_DNA"/>
</dbReference>
<evidence type="ECO:0000313" key="5">
    <source>
        <dbReference type="Proteomes" id="UP001211907"/>
    </source>
</evidence>
<sequence length="1215" mass="136909">MKIEFQLQLQTRRWSATATNGKTVAAKKKTPNPPVKRAQSLSKISIETHLKAEKPSCDKKQNQGVRSNVVGIQMLPEILHADLFGSSTTLARQSKYSNNSNSIPESNSDFAAQKACRLLKRTSLLGTQEPPLPLVRLPLPPFAFLPKSQSPNEPKLQSTYPSNPIPLATRLRILGEEQSEPFRAFTRSIAAAELPPLPQVWSRAEGWTRYASNGSFTQVRYPDCNALVFDIENMWHISSYAIMATAASQDYWYSWVSPELALLLNPSNKKDETEIIKNIVFKSLIPLGLSPKTPRVIIGHNVSYDRARVLEEYKLESNSVAWIDTLSLHSAVGGLSSQQRGSWLKYRKAQAKLEDIRALFDSVSQGELQLSDKEVDEFASKNLKGNPVRRSSKAASEMKEYMHGWMDTKALQMRKLEETQNVIDSKRNWMDFGSMNSLKHVAKLYLGKSLDKDPREVFESGTVADVIENFHSLMIYCANDVLTTHQVLSVVFPQFEEKCPHPVSFAGMLEMGRGILPISSEWENYINNAEESCEKELKFVEDTFLALAQKALELQKDDKWKDDEWLKRIDWTPPSTRVKILPGSPKWYRELWDSKAKAVKISSSKRIAPYLLKLTWRGYPVYYNRSCGWMYVVPKCDIKKDPSAFKEPVVYLPDNLDDVSYDPVALEESQISHTFFKIPHKDGEDENCGNPLAKSYISAFETGFLGSAYPEANAILNKKNLCSYWISARNRIKSQFVVTPSEHKGLEHGFDYLTMSGGAINTGKIILPQIVTMGTVTRRAVESTWLTASNVNANRIGSELKTLVQAPAGYSFVGADVDSEELWICSILANERQNRFMTLQGTKSKGTDLHTVTGAIVGISRDVAKVFNYSRFYGAGAKHSTQLLMQHSPGIEKKVAEEKIKKLFAQTKGTKIPGYGIQGKYKGIWIGGTESYTFNAMEKIANSDVPRTPILGCEIPNSLLPEHVNNEYQTSRVNWVVQSSGVDYLHLILVSMNYLMRRFNIKGRFMLSIHDEVRYLVAKEQEDLAALALQISNLWTRAMFSSKLGINDLPLNIAFFSAVDIDHCLRKEVYQSCVTPSNTTPIEKGRNASIYDTIVSLENVTGGKIEMLYGKELESVKVAAARVFAQKKVQADGSFENDNDKDIFKAVSDFVENLEEYLEVQMSLSIEEARQVIEPKTAIDKAKRRKEGASDIKYYKSYIRLTADEDKNFPESEIK</sequence>
<dbReference type="GO" id="GO:0008408">
    <property type="term" value="F:3'-5' exonuclease activity"/>
    <property type="evidence" value="ECO:0007669"/>
    <property type="project" value="TreeGrafter"/>
</dbReference>
<accession>A0AAD5T004</accession>
<dbReference type="GO" id="GO:0006264">
    <property type="term" value="P:mitochondrial DNA replication"/>
    <property type="evidence" value="ECO:0007669"/>
    <property type="project" value="TreeGrafter"/>
</dbReference>
<organism evidence="4 5">
    <name type="scientific">Physocladia obscura</name>
    <dbReference type="NCBI Taxonomy" id="109957"/>
    <lineage>
        <taxon>Eukaryota</taxon>
        <taxon>Fungi</taxon>
        <taxon>Fungi incertae sedis</taxon>
        <taxon>Chytridiomycota</taxon>
        <taxon>Chytridiomycota incertae sedis</taxon>
        <taxon>Chytridiomycetes</taxon>
        <taxon>Chytridiales</taxon>
        <taxon>Chytriomycetaceae</taxon>
        <taxon>Physocladia</taxon>
    </lineage>
</organism>
<dbReference type="GO" id="GO:0003677">
    <property type="term" value="F:DNA binding"/>
    <property type="evidence" value="ECO:0007669"/>
    <property type="project" value="InterPro"/>
</dbReference>
<dbReference type="Gene3D" id="3.30.420.390">
    <property type="match status" value="2"/>
</dbReference>
<name>A0AAD5T004_9FUNG</name>
<keyword evidence="4" id="KW-0239">DNA-directed DNA polymerase</keyword>
<dbReference type="GO" id="GO:0003887">
    <property type="term" value="F:DNA-directed DNA polymerase activity"/>
    <property type="evidence" value="ECO:0007669"/>
    <property type="project" value="UniProtKB-KW"/>
</dbReference>
<evidence type="ECO:0000256" key="2">
    <source>
        <dbReference type="SAM" id="MobiDB-lite"/>
    </source>
</evidence>
<dbReference type="PANTHER" id="PTHR10267:SF0">
    <property type="entry name" value="DNA POLYMERASE SUBUNIT GAMMA-1"/>
    <property type="match status" value="1"/>
</dbReference>
<dbReference type="AlphaFoldDB" id="A0AAD5T004"/>
<protein>
    <recommendedName>
        <fullName evidence="1">Mitochondrial DNA polymerase catalytic subunit</fullName>
    </recommendedName>
</protein>
<proteinExistence type="predicted"/>
<dbReference type="Gene3D" id="1.10.150.20">
    <property type="entry name" value="5' to 3' exonuclease, C-terminal subdomain"/>
    <property type="match status" value="1"/>
</dbReference>
<dbReference type="SUPFAM" id="SSF53098">
    <property type="entry name" value="Ribonuclease H-like"/>
    <property type="match status" value="1"/>
</dbReference>
<dbReference type="InterPro" id="IPR002297">
    <property type="entry name" value="DNA-dir_DNA_pol_A_mt"/>
</dbReference>
<reference evidence="4" key="1">
    <citation type="submission" date="2020-05" db="EMBL/GenBank/DDBJ databases">
        <title>Phylogenomic resolution of chytrid fungi.</title>
        <authorList>
            <person name="Stajich J.E."/>
            <person name="Amses K."/>
            <person name="Simmons R."/>
            <person name="Seto K."/>
            <person name="Myers J."/>
            <person name="Bonds A."/>
            <person name="Quandt C.A."/>
            <person name="Barry K."/>
            <person name="Liu P."/>
            <person name="Grigoriev I."/>
            <person name="Longcore J.E."/>
            <person name="James T.Y."/>
        </authorList>
    </citation>
    <scope>NUCLEOTIDE SEQUENCE</scope>
    <source>
        <strain evidence="4">JEL0513</strain>
    </source>
</reference>
<feature type="region of interest" description="Disordered" evidence="2">
    <location>
        <begin position="16"/>
        <end position="36"/>
    </location>
</feature>
<dbReference type="InterPro" id="IPR012337">
    <property type="entry name" value="RNaseH-like_sf"/>
</dbReference>